<evidence type="ECO:0000313" key="5">
    <source>
        <dbReference type="Proteomes" id="UP000604046"/>
    </source>
</evidence>
<comment type="caution">
    <text evidence="4">The sequence shown here is derived from an EMBL/GenBank/DDBJ whole genome shotgun (WGS) entry which is preliminary data.</text>
</comment>
<dbReference type="InterPro" id="IPR016181">
    <property type="entry name" value="Acyl_CoA_acyltransferase"/>
</dbReference>
<dbReference type="Pfam" id="PF00583">
    <property type="entry name" value="Acetyltransf_1"/>
    <property type="match status" value="1"/>
</dbReference>
<name>A0A812GBS0_9DINO</name>
<dbReference type="GO" id="GO:0031416">
    <property type="term" value="C:NatB complex"/>
    <property type="evidence" value="ECO:0007669"/>
    <property type="project" value="TreeGrafter"/>
</dbReference>
<keyword evidence="5" id="KW-1185">Reference proteome</keyword>
<dbReference type="OrthoDB" id="10264728at2759"/>
<evidence type="ECO:0000259" key="3">
    <source>
        <dbReference type="PROSITE" id="PS51186"/>
    </source>
</evidence>
<dbReference type="PANTHER" id="PTHR45910:SF1">
    <property type="entry name" value="N-ALPHA-ACETYLTRANSFERASE 20"/>
    <property type="match status" value="1"/>
</dbReference>
<evidence type="ECO:0000256" key="2">
    <source>
        <dbReference type="ARBA" id="ARBA00023315"/>
    </source>
</evidence>
<reference evidence="4" key="1">
    <citation type="submission" date="2021-02" db="EMBL/GenBank/DDBJ databases">
        <authorList>
            <person name="Dougan E. K."/>
            <person name="Rhodes N."/>
            <person name="Thang M."/>
            <person name="Chan C."/>
        </authorList>
    </citation>
    <scope>NUCLEOTIDE SEQUENCE</scope>
</reference>
<gene>
    <name evidence="4" type="primary">nat5</name>
    <name evidence="4" type="ORF">SNAT2548_LOCUS625</name>
</gene>
<evidence type="ECO:0000256" key="1">
    <source>
        <dbReference type="ARBA" id="ARBA00022679"/>
    </source>
</evidence>
<evidence type="ECO:0000313" key="4">
    <source>
        <dbReference type="EMBL" id="CAE6925432.1"/>
    </source>
</evidence>
<sequence>MTSLRPMMVEDLLHFNAVNLDTWTETFNMNFYFNYLTRWPECCAVAEADGQIAGYIIGKVEGVGPEWHGHVSAISVAPEFRRTGVANRLMEYLEEVSEKVHDCYFVDLFVRPTNTAAIKFYEGLGYVVYRTVTGYYSGDEDAFDMRKPLPRAAGTRLIKKIGRHLVKVCCWLLAANLRMSCASPLRTLASGFPRKPSTLGRAEALLGFDVEAAQPPLAWTLRTRLQKKVAPAAPATKEKVDKQKRDRAHVGFYLEFVDSLKLQHFVSTGRPVEVEGLGPEV</sequence>
<dbReference type="SUPFAM" id="SSF55729">
    <property type="entry name" value="Acyl-CoA N-acyltransferases (Nat)"/>
    <property type="match status" value="1"/>
</dbReference>
<dbReference type="Proteomes" id="UP000604046">
    <property type="component" value="Unassembled WGS sequence"/>
</dbReference>
<feature type="domain" description="N-acetyltransferase" evidence="3">
    <location>
        <begin position="2"/>
        <end position="150"/>
    </location>
</feature>
<dbReference type="GO" id="GO:0004596">
    <property type="term" value="F:protein-N-terminal amino-acid acetyltransferase activity"/>
    <property type="evidence" value="ECO:0007669"/>
    <property type="project" value="TreeGrafter"/>
</dbReference>
<accession>A0A812GBS0</accession>
<keyword evidence="1" id="KW-0808">Transferase</keyword>
<protein>
    <submittedName>
        <fullName evidence="4">Nat5 protein</fullName>
    </submittedName>
</protein>
<dbReference type="AlphaFoldDB" id="A0A812GBS0"/>
<dbReference type="PANTHER" id="PTHR45910">
    <property type="entry name" value="N-ALPHA-ACETYLTRANSFERASE 20"/>
    <property type="match status" value="1"/>
</dbReference>
<dbReference type="EMBL" id="CAJNDS010000031">
    <property type="protein sequence ID" value="CAE6925432.1"/>
    <property type="molecule type" value="Genomic_DNA"/>
</dbReference>
<dbReference type="InterPro" id="IPR051646">
    <property type="entry name" value="NatB_acetyltransferase_subunit"/>
</dbReference>
<keyword evidence="2" id="KW-0012">Acyltransferase</keyword>
<dbReference type="CDD" id="cd04301">
    <property type="entry name" value="NAT_SF"/>
    <property type="match status" value="1"/>
</dbReference>
<organism evidence="4 5">
    <name type="scientific">Symbiodinium natans</name>
    <dbReference type="NCBI Taxonomy" id="878477"/>
    <lineage>
        <taxon>Eukaryota</taxon>
        <taxon>Sar</taxon>
        <taxon>Alveolata</taxon>
        <taxon>Dinophyceae</taxon>
        <taxon>Suessiales</taxon>
        <taxon>Symbiodiniaceae</taxon>
        <taxon>Symbiodinium</taxon>
    </lineage>
</organism>
<proteinExistence type="predicted"/>
<dbReference type="PROSITE" id="PS51186">
    <property type="entry name" value="GNAT"/>
    <property type="match status" value="1"/>
</dbReference>
<dbReference type="Gene3D" id="3.40.630.30">
    <property type="match status" value="1"/>
</dbReference>
<dbReference type="InterPro" id="IPR000182">
    <property type="entry name" value="GNAT_dom"/>
</dbReference>